<reference evidence="5" key="1">
    <citation type="submission" date="2023-01" db="EMBL/GenBank/DDBJ databases">
        <title>Human gut microbiome strain richness.</title>
        <authorList>
            <person name="Chen-Liaw A."/>
        </authorList>
    </citation>
    <scope>NUCLEOTIDE SEQUENCE</scope>
    <source>
        <strain evidence="5">D59st1_B8_D59t2_181005</strain>
    </source>
</reference>
<feature type="compositionally biased region" description="Polar residues" evidence="3">
    <location>
        <begin position="579"/>
        <end position="593"/>
    </location>
</feature>
<accession>A0AAW6E1Z9</accession>
<feature type="region of interest" description="Disordered" evidence="3">
    <location>
        <begin position="444"/>
        <end position="482"/>
    </location>
</feature>
<protein>
    <submittedName>
        <fullName evidence="5">Phage tail tape measure protein</fullName>
    </submittedName>
</protein>
<dbReference type="PANTHER" id="PTHR37813">
    <property type="entry name" value="FELS-2 PROPHAGE PROTEIN"/>
    <property type="match status" value="1"/>
</dbReference>
<feature type="region of interest" description="Disordered" evidence="3">
    <location>
        <begin position="381"/>
        <end position="406"/>
    </location>
</feature>
<comment type="caution">
    <text evidence="5">The sequence shown here is derived from an EMBL/GenBank/DDBJ whole genome shotgun (WGS) entry which is preliminary data.</text>
</comment>
<evidence type="ECO:0000313" key="6">
    <source>
        <dbReference type="Proteomes" id="UP001211421"/>
    </source>
</evidence>
<evidence type="ECO:0000313" key="5">
    <source>
        <dbReference type="EMBL" id="MDB8741079.1"/>
    </source>
</evidence>
<proteinExistence type="predicted"/>
<feature type="coiled-coil region" evidence="2">
    <location>
        <begin position="686"/>
        <end position="754"/>
    </location>
</feature>
<feature type="compositionally biased region" description="Basic and acidic residues" evidence="3">
    <location>
        <begin position="471"/>
        <end position="481"/>
    </location>
</feature>
<evidence type="ECO:0000256" key="2">
    <source>
        <dbReference type="SAM" id="Coils"/>
    </source>
</evidence>
<dbReference type="NCBIfam" id="TIGR01760">
    <property type="entry name" value="tape_meas_TP901"/>
    <property type="match status" value="1"/>
</dbReference>
<sequence>MAGYIGDVNIRVNADLNTKDMERALKDFTPTIEIEPKADKLKKSLENELTKAFAKVKNLKDEFDNSTFKADKTNYNFSQFFDTFNSSQIYGKGNKDKIQNRLNYYIKKANEMHDVAQRLSNSKLEFDTSLSSLGLSYSDIGLSEDQQQWLKSVEKSYETAAQKAHKVINGVISRYNKEHPDDSLQINPLNANFGDVSKLYTTSLQTSIKTAFKRINATGLDPSKLSTKDIDLQTKRLSDVIPLMQTLNKFSKKDMVKYRFDGDTDKSVVTIARVKELLKDFEYYWKEATVSQKEQVKDKQLSKSEEKEVSNEVYVEQLEKRVSELKQENLKLENDKKRFAAKKEDTGGGKSSDDYKSLKTENEKLKKENSELSEFMVNMQDKQQDSGDGSGNGSPSEGGEVSEGGVSLSRFEAIKGLLKSRDISLNNKKKQVEVLNKKIKELEEKAKSSGKATLKDSDGNTGVSGVDGENSGDKTDEESTKLKANLEALKRQYEKSKSDYENNKKLSEELKGLIDKAEQSQQGGSGNISKEALEQFKTEIEKVCSSIKIGEFDYAEALEKLRQALKNEAVDINVGNLKTASKPTADSASSPQKRVTRKPSAKSDKSDNTTEDDQYWKEKFKANIEERTSEQSPQELKDYFKAVSQISQEIDKSMKSINSTADSLIKKSGTKSQQSQSKNLGLSSEYSAIQSQAASIQEQIESIKQELLNPDADTNSITFFKNIDEQVKELYADLEVIQDQYNDTTKKFDELNNAYKTDTAAQRIKKKASTLLNQYVSFKDINSNAFKQNDALSAQWDEWYNKLKNPDLLDAKEIDKADAKLKEMRATVKDLGIGGKTAGELISNMFKKYGGWAIVTRSMVYVKSVLRDIYQATKDVDTSMVNLKKVSNETAASYDAFLTNAAKKSKELGVSISDLVDSTSEFSRLGYNLKDATKLGELATMYSNVAEDLSVTDAASSIISTMKAYDIAADDAQEIVDKFNYVGNNFAISSTGLGDSLQRSASALVAAGNSLDETIALTTAGNAIVQDPEKMGTVLKTASARLRGATAELEEMGEETDDVANGTAKLRQEILALSGVDIMKNDNTFKGTYQILDEISKVYDSLSDVNQAALLEQIGGKNGINVIAAVLSNFDEAREVMSTIGGSKGSASEEMEKSLDSITGKLGKLSAIFQDISTKALESDTVKSFLDILIGIGNAISKLIPNLNTVLKIGGAIGAGALGAKGINIGAGEPIKHRVPLSMPASIMVIL</sequence>
<dbReference type="PANTHER" id="PTHR37813:SF1">
    <property type="entry name" value="FELS-2 PROPHAGE PROTEIN"/>
    <property type="match status" value="1"/>
</dbReference>
<dbReference type="AlphaFoldDB" id="A0AAW6E1Z9"/>
<evidence type="ECO:0000256" key="3">
    <source>
        <dbReference type="SAM" id="MobiDB-lite"/>
    </source>
</evidence>
<feature type="compositionally biased region" description="Low complexity" evidence="3">
    <location>
        <begin position="393"/>
        <end position="406"/>
    </location>
</feature>
<feature type="region of interest" description="Disordered" evidence="3">
    <location>
        <begin position="341"/>
        <end position="366"/>
    </location>
</feature>
<dbReference type="Pfam" id="PF10145">
    <property type="entry name" value="PhageMin_Tail"/>
    <property type="match status" value="1"/>
</dbReference>
<dbReference type="RefSeq" id="WP_195551112.1">
    <property type="nucleotide sequence ID" value="NZ_JADMNX010000002.1"/>
</dbReference>
<dbReference type="EMBL" id="JAQMLS010000002">
    <property type="protein sequence ID" value="MDB8741079.1"/>
    <property type="molecule type" value="Genomic_DNA"/>
</dbReference>
<evidence type="ECO:0000256" key="1">
    <source>
        <dbReference type="ARBA" id="ARBA00022612"/>
    </source>
</evidence>
<gene>
    <name evidence="5" type="ORF">PNV70_03230</name>
</gene>
<dbReference type="InterPro" id="IPR010090">
    <property type="entry name" value="Phage_tape_meas"/>
</dbReference>
<keyword evidence="1" id="KW-1188">Viral release from host cell</keyword>
<feature type="region of interest" description="Disordered" evidence="3">
    <location>
        <begin position="579"/>
        <end position="614"/>
    </location>
</feature>
<name>A0AAW6E1Z9_9FIRM</name>
<keyword evidence="2" id="KW-0175">Coiled coil</keyword>
<organism evidence="5 6">
    <name type="scientific">Ruminococcus bicirculans</name>
    <name type="common">ex Wegman et al. 2014</name>
    <dbReference type="NCBI Taxonomy" id="1160721"/>
    <lineage>
        <taxon>Bacteria</taxon>
        <taxon>Bacillati</taxon>
        <taxon>Bacillota</taxon>
        <taxon>Clostridia</taxon>
        <taxon>Eubacteriales</taxon>
        <taxon>Oscillospiraceae</taxon>
        <taxon>Ruminococcus</taxon>
    </lineage>
</organism>
<evidence type="ECO:0000259" key="4">
    <source>
        <dbReference type="Pfam" id="PF10145"/>
    </source>
</evidence>
<dbReference type="Proteomes" id="UP001211421">
    <property type="component" value="Unassembled WGS sequence"/>
</dbReference>
<feature type="compositionally biased region" description="Basic and acidic residues" evidence="3">
    <location>
        <begin position="444"/>
        <end position="458"/>
    </location>
</feature>
<feature type="compositionally biased region" description="Basic and acidic residues" evidence="3">
    <location>
        <begin position="601"/>
        <end position="614"/>
    </location>
</feature>
<feature type="domain" description="Phage tail tape measure protein" evidence="4">
    <location>
        <begin position="903"/>
        <end position="1116"/>
    </location>
</feature>